<evidence type="ECO:0008006" key="3">
    <source>
        <dbReference type="Google" id="ProtNLM"/>
    </source>
</evidence>
<evidence type="ECO:0000313" key="1">
    <source>
        <dbReference type="EMBL" id="MDD0987417.1"/>
    </source>
</evidence>
<keyword evidence="2" id="KW-1185">Reference proteome</keyword>
<dbReference type="RefSeq" id="WP_258558613.1">
    <property type="nucleotide sequence ID" value="NZ_JAMDGQ010000031.1"/>
</dbReference>
<accession>A0ABT5NHV8</accession>
<evidence type="ECO:0000313" key="2">
    <source>
        <dbReference type="Proteomes" id="UP001148189"/>
    </source>
</evidence>
<sequence>MNNLFKVGLGVAGLLLLGGCNPSMKPLGYHAEKPYVPMSLMVMPEGYTRFDVKERDELTVAVKSSGAFSFVDHGFARKGYGLVINQPPGKGAGVLVALNALTLLTFPMPYSYVHNLTGKVYKDGELLRTFTYKREGMSVAAWYVPTPNTENQRQMLTDLMRDLEASALIPHVGDEGLAALDNPE</sequence>
<dbReference type="EMBL" id="JAMDHD010000032">
    <property type="protein sequence ID" value="MDD0987417.1"/>
    <property type="molecule type" value="Genomic_DNA"/>
</dbReference>
<reference evidence="1" key="1">
    <citation type="submission" date="2022-05" db="EMBL/GenBank/DDBJ databases">
        <title>Novel Pseudomonas spp. Isolated from a Rainbow Trout Aquaculture Facility.</title>
        <authorList>
            <person name="Testerman T."/>
            <person name="Graf J."/>
        </authorList>
    </citation>
    <scope>NUCLEOTIDE SEQUENCE</scope>
    <source>
        <strain evidence="1">ID1050</strain>
    </source>
</reference>
<proteinExistence type="predicted"/>
<comment type="caution">
    <text evidence="1">The sequence shown here is derived from an EMBL/GenBank/DDBJ whole genome shotgun (WGS) entry which is preliminary data.</text>
</comment>
<protein>
    <recommendedName>
        <fullName evidence="3">Lipoprotein</fullName>
    </recommendedName>
</protein>
<dbReference type="PROSITE" id="PS51257">
    <property type="entry name" value="PROKAR_LIPOPROTEIN"/>
    <property type="match status" value="1"/>
</dbReference>
<name>A0ABT5NHV8_9PSED</name>
<organism evidence="1 2">
    <name type="scientific">Pseudomonas shahriarae</name>
    <dbReference type="NCBI Taxonomy" id="2745512"/>
    <lineage>
        <taxon>Bacteria</taxon>
        <taxon>Pseudomonadati</taxon>
        <taxon>Pseudomonadota</taxon>
        <taxon>Gammaproteobacteria</taxon>
        <taxon>Pseudomonadales</taxon>
        <taxon>Pseudomonadaceae</taxon>
        <taxon>Pseudomonas</taxon>
    </lineage>
</organism>
<gene>
    <name evidence="1" type="ORF">M5G21_20885</name>
</gene>
<dbReference type="Proteomes" id="UP001148189">
    <property type="component" value="Unassembled WGS sequence"/>
</dbReference>